<dbReference type="Proteomes" id="UP000007014">
    <property type="component" value="Chromosome 19"/>
</dbReference>
<name>M1VBK1_CYAM1</name>
<dbReference type="GeneID" id="16997430"/>
<evidence type="ECO:0000313" key="3">
    <source>
        <dbReference type="Proteomes" id="UP000007014"/>
    </source>
</evidence>
<evidence type="ECO:0000313" key="2">
    <source>
        <dbReference type="EMBL" id="BAM82714.1"/>
    </source>
</evidence>
<evidence type="ECO:0000256" key="1">
    <source>
        <dbReference type="SAM" id="MobiDB-lite"/>
    </source>
</evidence>
<dbReference type="EMBL" id="AP006501">
    <property type="protein sequence ID" value="BAM82714.1"/>
    <property type="molecule type" value="Genomic_DNA"/>
</dbReference>
<feature type="compositionally biased region" description="Basic and acidic residues" evidence="1">
    <location>
        <begin position="187"/>
        <end position="196"/>
    </location>
</feature>
<keyword evidence="3" id="KW-1185">Reference proteome</keyword>
<dbReference type="AlphaFoldDB" id="M1VBK1"/>
<dbReference type="OrthoDB" id="10493678at2759"/>
<gene>
    <name evidence="2" type="ORF">CYME_CMS074C</name>
</gene>
<reference evidence="2 3" key="1">
    <citation type="journal article" date="2004" name="Nature">
        <title>Genome sequence of the ultrasmall unicellular red alga Cyanidioschyzon merolae 10D.</title>
        <authorList>
            <person name="Matsuzaki M."/>
            <person name="Misumi O."/>
            <person name="Shin-i T."/>
            <person name="Maruyama S."/>
            <person name="Takahara M."/>
            <person name="Miyagishima S."/>
            <person name="Mori T."/>
            <person name="Nishida K."/>
            <person name="Yagisawa F."/>
            <person name="Nishida K."/>
            <person name="Yoshida Y."/>
            <person name="Nishimura Y."/>
            <person name="Nakao S."/>
            <person name="Kobayashi T."/>
            <person name="Momoyama Y."/>
            <person name="Higashiyama T."/>
            <person name="Minoda A."/>
            <person name="Sano M."/>
            <person name="Nomoto H."/>
            <person name="Oishi K."/>
            <person name="Hayashi H."/>
            <person name="Ohta F."/>
            <person name="Nishizaka S."/>
            <person name="Haga S."/>
            <person name="Miura S."/>
            <person name="Morishita T."/>
            <person name="Kabeya Y."/>
            <person name="Terasawa K."/>
            <person name="Suzuki Y."/>
            <person name="Ishii Y."/>
            <person name="Asakawa S."/>
            <person name="Takano H."/>
            <person name="Ohta N."/>
            <person name="Kuroiwa H."/>
            <person name="Tanaka K."/>
            <person name="Shimizu N."/>
            <person name="Sugano S."/>
            <person name="Sato N."/>
            <person name="Nozaki H."/>
            <person name="Ogasawara N."/>
            <person name="Kohara Y."/>
            <person name="Kuroiwa T."/>
        </authorList>
    </citation>
    <scope>NUCLEOTIDE SEQUENCE [LARGE SCALE GENOMIC DNA]</scope>
    <source>
        <strain evidence="2 3">10D</strain>
    </source>
</reference>
<dbReference type="HOGENOM" id="CLU_633675_0_0_1"/>
<sequence length="433" mass="46930">MDAPTSKARVSVRPPSSLPLRILFCVLEPGVDLLNGLVEFMNSASLPMAFTVSSYGVVTCGRVRKPLEPRPETPEAILDEFHQRLGIQQECRTYDAPQRLEHVVGESQWKAWEAERAHPSQEQNRLAFTLEGANAFQPFVIEAADWCTAHGSRYQQPVVVSYIQGGRRRSLGDRFFLFASGHLRPERRSISEEGTHTRGSKAAAAEEPGETQPDRMPSSAETTTTTAAAAAAAAAACSAPNDGPVVDELEAHAVQVGLLDHGTQVAVPGIRVAFGMAVPDDQSNSRMYVSRVRSGSELMTAVRKILTGRQLDAAVVLGCSGHLRGIRFQRYAYHANNETAAKAASAEEELFAAGEAFLIESLQGCYDSQRDGPAMTAELNWVLSILDDRPWRDTIDGKSDAQVPLLRSYGGLVKQAICDGDVELVIAQVISTA</sequence>
<proteinExistence type="predicted"/>
<organism evidence="2 3">
    <name type="scientific">Cyanidioschyzon merolae (strain NIES-3377 / 10D)</name>
    <name type="common">Unicellular red alga</name>
    <dbReference type="NCBI Taxonomy" id="280699"/>
    <lineage>
        <taxon>Eukaryota</taxon>
        <taxon>Rhodophyta</taxon>
        <taxon>Bangiophyceae</taxon>
        <taxon>Cyanidiales</taxon>
        <taxon>Cyanidiaceae</taxon>
        <taxon>Cyanidioschyzon</taxon>
    </lineage>
</organism>
<dbReference type="Gramene" id="CMS074CT">
    <property type="protein sequence ID" value="CMS074CT"/>
    <property type="gene ID" value="CMS074C"/>
</dbReference>
<accession>M1VBK1</accession>
<reference evidence="2 3" key="2">
    <citation type="journal article" date="2007" name="BMC Biol.">
        <title>A 100%-complete sequence reveals unusually simple genomic features in the hot-spring red alga Cyanidioschyzon merolae.</title>
        <authorList>
            <person name="Nozaki H."/>
            <person name="Takano H."/>
            <person name="Misumi O."/>
            <person name="Terasawa K."/>
            <person name="Matsuzaki M."/>
            <person name="Maruyama S."/>
            <person name="Nishida K."/>
            <person name="Yagisawa F."/>
            <person name="Yoshida Y."/>
            <person name="Fujiwara T."/>
            <person name="Takio S."/>
            <person name="Tamura K."/>
            <person name="Chung S.J."/>
            <person name="Nakamura S."/>
            <person name="Kuroiwa H."/>
            <person name="Tanaka K."/>
            <person name="Sato N."/>
            <person name="Kuroiwa T."/>
        </authorList>
    </citation>
    <scope>NUCLEOTIDE SEQUENCE [LARGE SCALE GENOMIC DNA]</scope>
    <source>
        <strain evidence="2 3">10D</strain>
    </source>
</reference>
<feature type="region of interest" description="Disordered" evidence="1">
    <location>
        <begin position="187"/>
        <end position="225"/>
    </location>
</feature>
<protein>
    <submittedName>
        <fullName evidence="2">Uncharacterized protein</fullName>
    </submittedName>
</protein>
<dbReference type="KEGG" id="cme:CYME_CMS074C"/>
<dbReference type="RefSeq" id="XP_005538750.1">
    <property type="nucleotide sequence ID" value="XM_005538693.1"/>
</dbReference>